<protein>
    <submittedName>
        <fullName evidence="1">Uncharacterized protein</fullName>
    </submittedName>
</protein>
<dbReference type="EMBL" id="CP162599">
    <property type="protein sequence ID" value="XDK33098.1"/>
    <property type="molecule type" value="Genomic_DNA"/>
</dbReference>
<organism evidence="1">
    <name type="scientific">Ornithinibacillus sp. 4-3</name>
    <dbReference type="NCBI Taxonomy" id="3231488"/>
    <lineage>
        <taxon>Bacteria</taxon>
        <taxon>Bacillati</taxon>
        <taxon>Bacillota</taxon>
        <taxon>Bacilli</taxon>
        <taxon>Bacillales</taxon>
        <taxon>Bacillaceae</taxon>
        <taxon>Ornithinibacillus</taxon>
    </lineage>
</organism>
<reference evidence="1" key="1">
    <citation type="submission" date="2024-07" db="EMBL/GenBank/DDBJ databases">
        <title>Halotolerant mesophilic bacterium Ornithinibacillus sp. 4-3, sp. nov., isolated from soil.</title>
        <authorList>
            <person name="Sidarenka A.V."/>
            <person name="Guliayeva D.E."/>
            <person name="Leanovich S.I."/>
            <person name="Hileuskaya K.S."/>
            <person name="Akhremchuk A.E."/>
            <person name="Sikolenko M.A."/>
            <person name="Valentovich L.N."/>
        </authorList>
    </citation>
    <scope>NUCLEOTIDE SEQUENCE</scope>
    <source>
        <strain evidence="1">4-3</strain>
    </source>
</reference>
<gene>
    <name evidence="1" type="ORF">AB4Y30_01620</name>
</gene>
<name>A0AB39HRV2_9BACI</name>
<dbReference type="AlphaFoldDB" id="A0AB39HRV2"/>
<sequence length="93" mass="10768">MSNKDANRRMMLKMNNKAYRIKKGISENPKNSIFNKLGYNFNALQGGYISKDLSTIIITHRGKGHSIVTLYSANQQKRFKKHIQILKENNLLE</sequence>
<proteinExistence type="predicted"/>
<evidence type="ECO:0000313" key="1">
    <source>
        <dbReference type="EMBL" id="XDK33098.1"/>
    </source>
</evidence>
<accession>A0AB39HRV2</accession>
<dbReference type="RefSeq" id="WP_368653784.1">
    <property type="nucleotide sequence ID" value="NZ_CP162599.1"/>
</dbReference>